<gene>
    <name evidence="2" type="ORF">P43SY_003172</name>
</gene>
<organism evidence="2 3">
    <name type="scientific">Pythium insidiosum</name>
    <name type="common">Pythiosis disease agent</name>
    <dbReference type="NCBI Taxonomy" id="114742"/>
    <lineage>
        <taxon>Eukaryota</taxon>
        <taxon>Sar</taxon>
        <taxon>Stramenopiles</taxon>
        <taxon>Oomycota</taxon>
        <taxon>Peronosporomycetes</taxon>
        <taxon>Pythiales</taxon>
        <taxon>Pythiaceae</taxon>
        <taxon>Pythium</taxon>
    </lineage>
</organism>
<dbReference type="EMBL" id="JAKCXM010000222">
    <property type="protein sequence ID" value="KAJ0398271.1"/>
    <property type="molecule type" value="Genomic_DNA"/>
</dbReference>
<evidence type="ECO:0000256" key="1">
    <source>
        <dbReference type="SAM" id="MobiDB-lite"/>
    </source>
</evidence>
<dbReference type="AlphaFoldDB" id="A0AAD5LH51"/>
<name>A0AAD5LH51_PYTIN</name>
<reference evidence="2" key="1">
    <citation type="submission" date="2021-12" db="EMBL/GenBank/DDBJ databases">
        <title>Prjna785345.</title>
        <authorList>
            <person name="Rujirawat T."/>
            <person name="Krajaejun T."/>
        </authorList>
    </citation>
    <scope>NUCLEOTIDE SEQUENCE</scope>
    <source>
        <strain evidence="2">Pi057C3</strain>
    </source>
</reference>
<protein>
    <submittedName>
        <fullName evidence="2">Uncharacterized protein</fullName>
    </submittedName>
</protein>
<evidence type="ECO:0000313" key="3">
    <source>
        <dbReference type="Proteomes" id="UP001209570"/>
    </source>
</evidence>
<feature type="region of interest" description="Disordered" evidence="1">
    <location>
        <begin position="23"/>
        <end position="78"/>
    </location>
</feature>
<accession>A0AAD5LH51</accession>
<proteinExistence type="predicted"/>
<dbReference type="Proteomes" id="UP001209570">
    <property type="component" value="Unassembled WGS sequence"/>
</dbReference>
<feature type="compositionally biased region" description="Basic and acidic residues" evidence="1">
    <location>
        <begin position="42"/>
        <end position="52"/>
    </location>
</feature>
<comment type="caution">
    <text evidence="2">The sequence shown here is derived from an EMBL/GenBank/DDBJ whole genome shotgun (WGS) entry which is preliminary data.</text>
</comment>
<keyword evidence="3" id="KW-1185">Reference proteome</keyword>
<feature type="compositionally biased region" description="Basic and acidic residues" evidence="1">
    <location>
        <begin position="64"/>
        <end position="78"/>
    </location>
</feature>
<evidence type="ECO:0000313" key="2">
    <source>
        <dbReference type="EMBL" id="KAJ0398271.1"/>
    </source>
</evidence>
<sequence length="89" mass="9766">MADRCPNNIDHDEQQFALWESSMTQGAGIEEAAGHAQAASPDSEHGVQDDIARFLNDGDDTESDLSKDEERKHKNREAAAHTYVLSGLL</sequence>